<dbReference type="HOGENOM" id="CLU_053325_3_0_3"/>
<dbReference type="GO" id="GO:0017038">
    <property type="term" value="P:protein import"/>
    <property type="evidence" value="ECO:0007669"/>
    <property type="project" value="TreeGrafter"/>
</dbReference>
<dbReference type="PANTHER" id="PTHR30625:SF15">
    <property type="entry name" value="BIOPOLYMER TRANSPORT PROTEIN EXBB"/>
    <property type="match status" value="1"/>
</dbReference>
<dbReference type="RefSeq" id="WP_023175306.1">
    <property type="nucleotide sequence ID" value="NC_022600.1"/>
</dbReference>
<comment type="similarity">
    <text evidence="8">Belongs to the exbB/tolQ family.</text>
</comment>
<evidence type="ECO:0000256" key="8">
    <source>
        <dbReference type="RuleBase" id="RU004057"/>
    </source>
</evidence>
<proteinExistence type="inferred from homology"/>
<evidence type="ECO:0000256" key="9">
    <source>
        <dbReference type="SAM" id="Phobius"/>
    </source>
</evidence>
<dbReference type="eggNOG" id="COG0811">
    <property type="taxonomic scope" value="Bacteria"/>
</dbReference>
<keyword evidence="5 8" id="KW-0653">Protein transport</keyword>
<sequence length="221" mass="24430">MPNNFLSDIYRFVVNDWWIAVPLLLCSVLTIAVVIERWLYINRNKRDVDRFIVRLQRELERSNLSGARNLSEQVGGVLGEVAEDGVRLLSVPRVNFEQAFDITINLGMRKFEKHLSVLGTIGAVAPFLGLLGTVVGILRSFQTFAGEGATSNKLAAEIGFALIATAAGLIVAIASVVAYNAFQNIVAQFEDDFQLLKLLFLNFTDVAELEAEPVEETISQQ</sequence>
<feature type="transmembrane region" description="Helical" evidence="9">
    <location>
        <begin position="17"/>
        <end position="40"/>
    </location>
</feature>
<dbReference type="InterPro" id="IPR050790">
    <property type="entry name" value="ExbB/TolQ_transport"/>
</dbReference>
<dbReference type="OrthoDB" id="9785627at2"/>
<dbReference type="AlphaFoldDB" id="U5QQM6"/>
<feature type="domain" description="MotA/TolQ/ExbB proton channel" evidence="10">
    <location>
        <begin position="92"/>
        <end position="193"/>
    </location>
</feature>
<evidence type="ECO:0000259" key="10">
    <source>
        <dbReference type="Pfam" id="PF01618"/>
    </source>
</evidence>
<keyword evidence="2 8" id="KW-0813">Transport</keyword>
<dbReference type="InterPro" id="IPR002898">
    <property type="entry name" value="MotA_ExbB_proton_chnl"/>
</dbReference>
<name>U5QQM6_GLOK1</name>
<evidence type="ECO:0000256" key="3">
    <source>
        <dbReference type="ARBA" id="ARBA00022475"/>
    </source>
</evidence>
<organism evidence="11 12">
    <name type="scientific">Gloeobacter kilaueensis (strain ATCC BAA-2537 / CCAP 1431/1 / ULC 316 / JS1)</name>
    <dbReference type="NCBI Taxonomy" id="1183438"/>
    <lineage>
        <taxon>Bacteria</taxon>
        <taxon>Bacillati</taxon>
        <taxon>Cyanobacteriota</taxon>
        <taxon>Cyanophyceae</taxon>
        <taxon>Gloeobacterales</taxon>
        <taxon>Gloeobacteraceae</taxon>
        <taxon>Gloeobacter</taxon>
    </lineage>
</organism>
<keyword evidence="6 9" id="KW-1133">Transmembrane helix</keyword>
<evidence type="ECO:0000256" key="2">
    <source>
        <dbReference type="ARBA" id="ARBA00022448"/>
    </source>
</evidence>
<feature type="transmembrane region" description="Helical" evidence="9">
    <location>
        <begin position="115"/>
        <end position="138"/>
    </location>
</feature>
<dbReference type="Pfam" id="PF01618">
    <property type="entry name" value="MotA_ExbB"/>
    <property type="match status" value="1"/>
</dbReference>
<protein>
    <submittedName>
        <fullName evidence="11">Biopolymer transport protein TolQ</fullName>
    </submittedName>
</protein>
<comment type="subcellular location">
    <subcellularLocation>
        <location evidence="1">Cell membrane</location>
        <topology evidence="1">Multi-pass membrane protein</topology>
    </subcellularLocation>
    <subcellularLocation>
        <location evidence="8">Membrane</location>
        <topology evidence="8">Multi-pass membrane protein</topology>
    </subcellularLocation>
</comment>
<evidence type="ECO:0000313" key="12">
    <source>
        <dbReference type="Proteomes" id="UP000017396"/>
    </source>
</evidence>
<dbReference type="STRING" id="1183438.GKIL_3744"/>
<evidence type="ECO:0000256" key="5">
    <source>
        <dbReference type="ARBA" id="ARBA00022927"/>
    </source>
</evidence>
<evidence type="ECO:0000256" key="7">
    <source>
        <dbReference type="ARBA" id="ARBA00023136"/>
    </source>
</evidence>
<keyword evidence="4 9" id="KW-0812">Transmembrane</keyword>
<dbReference type="KEGG" id="glj:GKIL_3744"/>
<reference evidence="11 12" key="1">
    <citation type="journal article" date="2013" name="PLoS ONE">
        <title>Cultivation and Complete Genome Sequencing of Gloeobacter kilaueensis sp. nov., from a Lava Cave in Kilauea Caldera, Hawai'i.</title>
        <authorList>
            <person name="Saw J.H."/>
            <person name="Schatz M."/>
            <person name="Brown M.V."/>
            <person name="Kunkel D.D."/>
            <person name="Foster J.S."/>
            <person name="Shick H."/>
            <person name="Christensen S."/>
            <person name="Hou S."/>
            <person name="Wan X."/>
            <person name="Donachie S.P."/>
        </authorList>
    </citation>
    <scope>NUCLEOTIDE SEQUENCE [LARGE SCALE GENOMIC DNA]</scope>
    <source>
        <strain evidence="12">JS</strain>
    </source>
</reference>
<keyword evidence="7 9" id="KW-0472">Membrane</keyword>
<dbReference type="EMBL" id="CP003587">
    <property type="protein sequence ID" value="AGY59990.1"/>
    <property type="molecule type" value="Genomic_DNA"/>
</dbReference>
<dbReference type="GO" id="GO:0005886">
    <property type="term" value="C:plasma membrane"/>
    <property type="evidence" value="ECO:0007669"/>
    <property type="project" value="UniProtKB-SubCell"/>
</dbReference>
<evidence type="ECO:0000256" key="4">
    <source>
        <dbReference type="ARBA" id="ARBA00022692"/>
    </source>
</evidence>
<evidence type="ECO:0000313" key="11">
    <source>
        <dbReference type="EMBL" id="AGY59990.1"/>
    </source>
</evidence>
<accession>U5QQM6</accession>
<evidence type="ECO:0000256" key="6">
    <source>
        <dbReference type="ARBA" id="ARBA00022989"/>
    </source>
</evidence>
<dbReference type="PANTHER" id="PTHR30625">
    <property type="entry name" value="PROTEIN TOLQ"/>
    <property type="match status" value="1"/>
</dbReference>
<gene>
    <name evidence="11" type="primary">tolQ</name>
    <name evidence="11" type="ORF">GKIL_3744</name>
</gene>
<keyword evidence="3" id="KW-1003">Cell membrane</keyword>
<keyword evidence="12" id="KW-1185">Reference proteome</keyword>
<dbReference type="Proteomes" id="UP000017396">
    <property type="component" value="Chromosome"/>
</dbReference>
<evidence type="ECO:0000256" key="1">
    <source>
        <dbReference type="ARBA" id="ARBA00004651"/>
    </source>
</evidence>
<feature type="transmembrane region" description="Helical" evidence="9">
    <location>
        <begin position="158"/>
        <end position="179"/>
    </location>
</feature>